<evidence type="ECO:0000256" key="3">
    <source>
        <dbReference type="ARBA" id="ARBA00022989"/>
    </source>
</evidence>
<feature type="transmembrane region" description="Helical" evidence="5">
    <location>
        <begin position="49"/>
        <end position="67"/>
    </location>
</feature>
<dbReference type="Pfam" id="PF06550">
    <property type="entry name" value="SPP"/>
    <property type="match status" value="1"/>
</dbReference>
<evidence type="ECO:0000313" key="7">
    <source>
        <dbReference type="Proteomes" id="UP000230208"/>
    </source>
</evidence>
<name>A0A2H0R5U7_9BACT</name>
<dbReference type="InterPro" id="IPR010545">
    <property type="entry name" value="SPP"/>
</dbReference>
<dbReference type="InterPro" id="IPR006639">
    <property type="entry name" value="Preselin/SPP"/>
</dbReference>
<organism evidence="6 7">
    <name type="scientific">Candidatus Yanofskybacteria bacterium CG10_big_fil_rev_8_21_14_0_10_37_15</name>
    <dbReference type="NCBI Taxonomy" id="1975097"/>
    <lineage>
        <taxon>Bacteria</taxon>
        <taxon>Candidatus Yanofskyibacteriota</taxon>
    </lineage>
</organism>
<feature type="transmembrane region" description="Helical" evidence="5">
    <location>
        <begin position="148"/>
        <end position="166"/>
    </location>
</feature>
<dbReference type="Proteomes" id="UP000230208">
    <property type="component" value="Unassembled WGS sequence"/>
</dbReference>
<evidence type="ECO:0000256" key="5">
    <source>
        <dbReference type="SAM" id="Phobius"/>
    </source>
</evidence>
<evidence type="ECO:0000256" key="4">
    <source>
        <dbReference type="ARBA" id="ARBA00023136"/>
    </source>
</evidence>
<feature type="transmembrane region" description="Helical" evidence="5">
    <location>
        <begin position="261"/>
        <end position="280"/>
    </location>
</feature>
<comment type="subcellular location">
    <subcellularLocation>
        <location evidence="1">Endomembrane system</location>
        <topology evidence="1">Multi-pass membrane protein</topology>
    </subcellularLocation>
</comment>
<feature type="transmembrane region" description="Helical" evidence="5">
    <location>
        <begin position="100"/>
        <end position="117"/>
    </location>
</feature>
<keyword evidence="3 5" id="KW-1133">Transmembrane helix</keyword>
<evidence type="ECO:0000256" key="2">
    <source>
        <dbReference type="ARBA" id="ARBA00022692"/>
    </source>
</evidence>
<sequence length="281" mass="30693">MKTSDLKLRPKLFFKEALLFAATLALGIFTAYRYSLVSIEAIQLPELRLSFWDFLILAVVVLFFVFAPKYKKIANFSFKFFLILIVFAGSQIITGALLNPPFNLIVVFGIILVFIFFKNVLVHNIGVILGVAGISSILGLAISPKTAVLLLIAFSFYDILSVYVTGHMVSMARNMIESGAPFGFIVPSEGSSFLRSRSEANTKIGNQFMILGSGDVGLPLILACSLAGLYLSEAVIVGIFSLAGLFLTHLIFINQKIRKPMAALPPIATMAIVGYLIVLLR</sequence>
<feature type="transmembrane region" description="Helical" evidence="5">
    <location>
        <begin position="235"/>
        <end position="254"/>
    </location>
</feature>
<proteinExistence type="predicted"/>
<comment type="caution">
    <text evidence="6">The sequence shown here is derived from an EMBL/GenBank/DDBJ whole genome shotgun (WGS) entry which is preliminary data.</text>
</comment>
<dbReference type="GO" id="GO:0012505">
    <property type="term" value="C:endomembrane system"/>
    <property type="evidence" value="ECO:0007669"/>
    <property type="project" value="UniProtKB-SubCell"/>
</dbReference>
<reference evidence="6 7" key="1">
    <citation type="submission" date="2017-09" db="EMBL/GenBank/DDBJ databases">
        <title>Depth-based differentiation of microbial function through sediment-hosted aquifers and enrichment of novel symbionts in the deep terrestrial subsurface.</title>
        <authorList>
            <person name="Probst A.J."/>
            <person name="Ladd B."/>
            <person name="Jarett J.K."/>
            <person name="Geller-Mcgrath D.E."/>
            <person name="Sieber C.M."/>
            <person name="Emerson J.B."/>
            <person name="Anantharaman K."/>
            <person name="Thomas B.C."/>
            <person name="Malmstrom R."/>
            <person name="Stieglmeier M."/>
            <person name="Klingl A."/>
            <person name="Woyke T."/>
            <person name="Ryan C.M."/>
            <person name="Banfield J.F."/>
        </authorList>
    </citation>
    <scope>NUCLEOTIDE SEQUENCE [LARGE SCALE GENOMIC DNA]</scope>
    <source>
        <strain evidence="6">CG10_big_fil_rev_8_21_14_0_10_37_15</strain>
    </source>
</reference>
<keyword evidence="2 5" id="KW-0812">Transmembrane</keyword>
<protein>
    <submittedName>
        <fullName evidence="6">Uncharacterized protein</fullName>
    </submittedName>
</protein>
<dbReference type="AlphaFoldDB" id="A0A2H0R5U7"/>
<gene>
    <name evidence="6" type="ORF">COV30_01635</name>
</gene>
<evidence type="ECO:0000313" key="6">
    <source>
        <dbReference type="EMBL" id="PIR41873.1"/>
    </source>
</evidence>
<feature type="transmembrane region" description="Helical" evidence="5">
    <location>
        <begin position="124"/>
        <end position="142"/>
    </location>
</feature>
<feature type="transmembrane region" description="Helical" evidence="5">
    <location>
        <begin position="208"/>
        <end position="229"/>
    </location>
</feature>
<evidence type="ECO:0000256" key="1">
    <source>
        <dbReference type="ARBA" id="ARBA00004127"/>
    </source>
</evidence>
<feature type="transmembrane region" description="Helical" evidence="5">
    <location>
        <begin position="76"/>
        <end position="94"/>
    </location>
</feature>
<accession>A0A2H0R5U7</accession>
<dbReference type="GO" id="GO:0042500">
    <property type="term" value="F:aspartic endopeptidase activity, intramembrane cleaving"/>
    <property type="evidence" value="ECO:0007669"/>
    <property type="project" value="InterPro"/>
</dbReference>
<dbReference type="EMBL" id="PCXP01000019">
    <property type="protein sequence ID" value="PIR41873.1"/>
    <property type="molecule type" value="Genomic_DNA"/>
</dbReference>
<dbReference type="GO" id="GO:0016020">
    <property type="term" value="C:membrane"/>
    <property type="evidence" value="ECO:0007669"/>
    <property type="project" value="InterPro"/>
</dbReference>
<keyword evidence="4 5" id="KW-0472">Membrane</keyword>
<dbReference type="SMART" id="SM00730">
    <property type="entry name" value="PSN"/>
    <property type="match status" value="1"/>
</dbReference>